<dbReference type="PANTHER" id="PTHR39185">
    <property type="entry name" value="SWARMING MOTILITY PROTEIN SWRD"/>
    <property type="match status" value="1"/>
</dbReference>
<dbReference type="Proteomes" id="UP000184465">
    <property type="component" value="Unassembled WGS sequence"/>
</dbReference>
<evidence type="ECO:0000313" key="2">
    <source>
        <dbReference type="Proteomes" id="UP000184465"/>
    </source>
</evidence>
<keyword evidence="2" id="KW-1185">Reference proteome</keyword>
<keyword evidence="1" id="KW-0282">Flagellum</keyword>
<dbReference type="STRING" id="1121301.SAMN02745912_01613"/>
<evidence type="ECO:0000313" key="1">
    <source>
        <dbReference type="EMBL" id="SHJ91635.1"/>
    </source>
</evidence>
<dbReference type="EMBL" id="FRAG01000015">
    <property type="protein sequence ID" value="SHJ91635.1"/>
    <property type="molecule type" value="Genomic_DNA"/>
</dbReference>
<dbReference type="RefSeq" id="WP_073148734.1">
    <property type="nucleotide sequence ID" value="NZ_FRAG01000015.1"/>
</dbReference>
<protein>
    <submittedName>
        <fullName evidence="1">Flagellar protein FlbD</fullName>
    </submittedName>
</protein>
<organism evidence="1 2">
    <name type="scientific">Paramaledivibacter caminithermalis (strain DSM 15212 / CIP 107654 / DViRD3)</name>
    <name type="common">Clostridium caminithermale</name>
    <dbReference type="NCBI Taxonomy" id="1121301"/>
    <lineage>
        <taxon>Bacteria</taxon>
        <taxon>Bacillati</taxon>
        <taxon>Bacillota</taxon>
        <taxon>Clostridia</taxon>
        <taxon>Peptostreptococcales</taxon>
        <taxon>Caminicellaceae</taxon>
        <taxon>Paramaledivibacter</taxon>
    </lineage>
</organism>
<dbReference type="AlphaFoldDB" id="A0A1M6N7B5"/>
<proteinExistence type="predicted"/>
<gene>
    <name evidence="1" type="ORF">SAMN02745912_01613</name>
</gene>
<sequence>MIYLSRLNGEILAINSDLIEFIEETPNTVISMTTGRKIVVLEGIDEVIDKILEYKRRIFVEDTPITKYRRNEV</sequence>
<keyword evidence="1" id="KW-0966">Cell projection</keyword>
<reference evidence="1 2" key="1">
    <citation type="submission" date="2016-11" db="EMBL/GenBank/DDBJ databases">
        <authorList>
            <person name="Jaros S."/>
            <person name="Januszkiewicz K."/>
            <person name="Wedrychowicz H."/>
        </authorList>
    </citation>
    <scope>NUCLEOTIDE SEQUENCE [LARGE SCALE GENOMIC DNA]</scope>
    <source>
        <strain evidence="1 2">DSM 15212</strain>
    </source>
</reference>
<keyword evidence="1" id="KW-0969">Cilium</keyword>
<dbReference type="InterPro" id="IPR009384">
    <property type="entry name" value="SwrD-like"/>
</dbReference>
<dbReference type="OrthoDB" id="9799862at2"/>
<accession>A0A1M6N7B5</accession>
<name>A0A1M6N7B5_PARC5</name>
<dbReference type="PANTHER" id="PTHR39185:SF1">
    <property type="entry name" value="SWARMING MOTILITY PROTEIN SWRD"/>
    <property type="match status" value="1"/>
</dbReference>
<dbReference type="Pfam" id="PF06289">
    <property type="entry name" value="FlbD"/>
    <property type="match status" value="1"/>
</dbReference>